<dbReference type="RefSeq" id="WP_173291464.1">
    <property type="nucleotide sequence ID" value="NZ_AP021888.1"/>
</dbReference>
<dbReference type="InterPro" id="IPR003141">
    <property type="entry name" value="Pol/His_phosphatase_N"/>
</dbReference>
<dbReference type="AlphaFoldDB" id="A0A6F8PNI7"/>
<gene>
    <name evidence="2" type="ORF">THMIRHAT_14290</name>
</gene>
<reference evidence="3" key="1">
    <citation type="submission" date="2019-11" db="EMBL/GenBank/DDBJ databases">
        <title>Isolation and characterization of two novel species in the genus Thiomicrorhabdus.</title>
        <authorList>
            <person name="Mochizuki J."/>
            <person name="Kojima H."/>
            <person name="Fukui M."/>
        </authorList>
    </citation>
    <scope>NUCLEOTIDE SEQUENCE [LARGE SCALE GENOMIC DNA]</scope>
    <source>
        <strain evidence="3">AkT22</strain>
    </source>
</reference>
<name>A0A6F8PNI7_9GAMM</name>
<proteinExistence type="predicted"/>
<dbReference type="SMART" id="SM00481">
    <property type="entry name" value="POLIIIAc"/>
    <property type="match status" value="1"/>
</dbReference>
<dbReference type="Gene3D" id="3.20.20.140">
    <property type="entry name" value="Metal-dependent hydrolases"/>
    <property type="match status" value="1"/>
</dbReference>
<evidence type="ECO:0000259" key="1">
    <source>
        <dbReference type="SMART" id="SM00481"/>
    </source>
</evidence>
<dbReference type="SUPFAM" id="SSF89550">
    <property type="entry name" value="PHP domain-like"/>
    <property type="match status" value="1"/>
</dbReference>
<dbReference type="CDD" id="cd07438">
    <property type="entry name" value="PHP_HisPPase_AMP"/>
    <property type="match status" value="1"/>
</dbReference>
<dbReference type="Pfam" id="PF02811">
    <property type="entry name" value="PHP"/>
    <property type="match status" value="1"/>
</dbReference>
<dbReference type="InterPro" id="IPR052018">
    <property type="entry name" value="PHP_domain"/>
</dbReference>
<sequence>MKADFHCHTNASDGSLSPEALIDRAKQYEITDLAITDHDTTKGYESVLSYAEQQGIHLISGTEVSCQWQGKTIHIVGLNFDVHNSVLQGGLLWNRILRWQRAFQMISKLQKKNIQQVFEDLMPMVQTSMVGRGHFAQLLLQRGIVSSQQQAFDRYLTKGRPAYAAVDWPELSEVVGWITQAGGVAVIAHPHIYKMTSKKLNQMIVEFKAAGGQAIEVVNQPRVCAEQTGMADRAVRYELYASLGSDFHRPEQNWRGLGWLAPMPAKCKPVWSLWQPTEHLQC</sequence>
<feature type="domain" description="Polymerase/histidinol phosphatase N-terminal" evidence="1">
    <location>
        <begin position="3"/>
        <end position="68"/>
    </location>
</feature>
<dbReference type="GO" id="GO:0004534">
    <property type="term" value="F:5'-3' RNA exonuclease activity"/>
    <property type="evidence" value="ECO:0007669"/>
    <property type="project" value="TreeGrafter"/>
</dbReference>
<evidence type="ECO:0000313" key="2">
    <source>
        <dbReference type="EMBL" id="BBP43683.1"/>
    </source>
</evidence>
<organism evidence="2 3">
    <name type="scientific">Thiosulfativibrio zosterae</name>
    <dbReference type="NCBI Taxonomy" id="2675053"/>
    <lineage>
        <taxon>Bacteria</taxon>
        <taxon>Pseudomonadati</taxon>
        <taxon>Pseudomonadota</taxon>
        <taxon>Gammaproteobacteria</taxon>
        <taxon>Thiotrichales</taxon>
        <taxon>Piscirickettsiaceae</taxon>
        <taxon>Thiosulfativibrio</taxon>
    </lineage>
</organism>
<protein>
    <submittedName>
        <fullName evidence="2">Phosphatase</fullName>
    </submittedName>
</protein>
<dbReference type="InterPro" id="IPR016195">
    <property type="entry name" value="Pol/histidinol_Pase-like"/>
</dbReference>
<dbReference type="GO" id="GO:0035312">
    <property type="term" value="F:5'-3' DNA exonuclease activity"/>
    <property type="evidence" value="ECO:0007669"/>
    <property type="project" value="TreeGrafter"/>
</dbReference>
<dbReference type="PANTHER" id="PTHR42924:SF3">
    <property type="entry name" value="POLYMERASE_HISTIDINOL PHOSPHATASE N-TERMINAL DOMAIN-CONTAINING PROTEIN"/>
    <property type="match status" value="1"/>
</dbReference>
<dbReference type="EMBL" id="AP021888">
    <property type="protein sequence ID" value="BBP43683.1"/>
    <property type="molecule type" value="Genomic_DNA"/>
</dbReference>
<dbReference type="Proteomes" id="UP000501466">
    <property type="component" value="Chromosome"/>
</dbReference>
<dbReference type="PANTHER" id="PTHR42924">
    <property type="entry name" value="EXONUCLEASE"/>
    <property type="match status" value="1"/>
</dbReference>
<accession>A0A6F8PNI7</accession>
<keyword evidence="3" id="KW-1185">Reference proteome</keyword>
<dbReference type="Gene3D" id="1.10.150.650">
    <property type="match status" value="1"/>
</dbReference>
<dbReference type="InterPro" id="IPR004013">
    <property type="entry name" value="PHP_dom"/>
</dbReference>
<evidence type="ECO:0000313" key="3">
    <source>
        <dbReference type="Proteomes" id="UP000501466"/>
    </source>
</evidence>
<dbReference type="KEGG" id="tzo:THMIRHAT_14290"/>